<evidence type="ECO:0000313" key="2">
    <source>
        <dbReference type="EMBL" id="SES00228.1"/>
    </source>
</evidence>
<evidence type="ECO:0000256" key="1">
    <source>
        <dbReference type="SAM" id="Phobius"/>
    </source>
</evidence>
<reference evidence="2 3" key="1">
    <citation type="submission" date="2016-10" db="EMBL/GenBank/DDBJ databases">
        <authorList>
            <person name="de Groot N.N."/>
        </authorList>
    </citation>
    <scope>NUCLEOTIDE SEQUENCE [LARGE SCALE GENOMIC DNA]</scope>
    <source>
        <strain evidence="2 3">DSM 18610</strain>
    </source>
</reference>
<evidence type="ECO:0000313" key="3">
    <source>
        <dbReference type="Proteomes" id="UP000199572"/>
    </source>
</evidence>
<dbReference type="EMBL" id="FOGG01000024">
    <property type="protein sequence ID" value="SES00228.1"/>
    <property type="molecule type" value="Genomic_DNA"/>
</dbReference>
<protein>
    <submittedName>
        <fullName evidence="2">Uncharacterized protein</fullName>
    </submittedName>
</protein>
<proteinExistence type="predicted"/>
<organism evidence="2 3">
    <name type="scientific">Pedobacter rhizosphaerae</name>
    <dbReference type="NCBI Taxonomy" id="390241"/>
    <lineage>
        <taxon>Bacteria</taxon>
        <taxon>Pseudomonadati</taxon>
        <taxon>Bacteroidota</taxon>
        <taxon>Sphingobacteriia</taxon>
        <taxon>Sphingobacteriales</taxon>
        <taxon>Sphingobacteriaceae</taxon>
        <taxon>Pedobacter</taxon>
    </lineage>
</organism>
<keyword evidence="3" id="KW-1185">Reference proteome</keyword>
<name>A0A1H9TT51_9SPHI</name>
<dbReference type="STRING" id="390241.SAMN04488023_12471"/>
<dbReference type="AlphaFoldDB" id="A0A1H9TT51"/>
<dbReference type="Proteomes" id="UP000199572">
    <property type="component" value="Unassembled WGS sequence"/>
</dbReference>
<keyword evidence="1" id="KW-0812">Transmembrane</keyword>
<sequence>MREISKKVIAKLIAIIIVKYFYELMIDDILMTINLYYIDHLSVFSTGCGKNRTQNRPKLWTCL</sequence>
<keyword evidence="1" id="KW-1133">Transmembrane helix</keyword>
<feature type="transmembrane region" description="Helical" evidence="1">
    <location>
        <begin position="12"/>
        <end position="37"/>
    </location>
</feature>
<gene>
    <name evidence="2" type="ORF">SAMN04488023_12471</name>
</gene>
<accession>A0A1H9TT51</accession>
<keyword evidence="1" id="KW-0472">Membrane</keyword>